<dbReference type="AlphaFoldDB" id="A0A934VGS7"/>
<comment type="caution">
    <text evidence="3">The sequence shown here is derived from an EMBL/GenBank/DDBJ whole genome shotgun (WGS) entry which is preliminary data.</text>
</comment>
<sequence length="264" mass="28989">MSDGKDGWYVSRGGQTFGPVTFSDVTDAAKAGRLEPRTDMLFGGDLADWTPAGEVEGVFEKAAPSEAGAGGEGGEKKSGDDGLADVGDFNFDEEKENTKLDLPGAHRLGYFFGVTILPLILVIGLSQVMPMMISAAGPEFGGYVPYVFFLIPLLVLIITVKRFQNLSMSGWWWLGLGVPILQIWLYYRLFACPPGYAFTKKLDLAGKILATIYWLSLVGSVVLGVLFGALVAQRAQDEEFQELLQEWRNKIEAWDFQAKEQKSQ</sequence>
<feature type="transmembrane region" description="Helical" evidence="1">
    <location>
        <begin position="140"/>
        <end position="159"/>
    </location>
</feature>
<dbReference type="Proteomes" id="UP000658278">
    <property type="component" value="Unassembled WGS sequence"/>
</dbReference>
<feature type="domain" description="GYF" evidence="2">
    <location>
        <begin position="8"/>
        <end position="56"/>
    </location>
</feature>
<reference evidence="3" key="1">
    <citation type="submission" date="2021-01" db="EMBL/GenBank/DDBJ databases">
        <title>Modified the classification status of verrucomicrobia.</title>
        <authorList>
            <person name="Feng X."/>
        </authorList>
    </citation>
    <scope>NUCLEOTIDE SEQUENCE</scope>
    <source>
        <strain evidence="3">KCTC 22201</strain>
    </source>
</reference>
<dbReference type="Pfam" id="PF14237">
    <property type="entry name" value="GYF_2"/>
    <property type="match status" value="1"/>
</dbReference>
<evidence type="ECO:0000256" key="1">
    <source>
        <dbReference type="SAM" id="Phobius"/>
    </source>
</evidence>
<gene>
    <name evidence="3" type="ORF">JIN81_15105</name>
</gene>
<organism evidence="3 4">
    <name type="scientific">Haloferula rosea</name>
    <dbReference type="NCBI Taxonomy" id="490093"/>
    <lineage>
        <taxon>Bacteria</taxon>
        <taxon>Pseudomonadati</taxon>
        <taxon>Verrucomicrobiota</taxon>
        <taxon>Verrucomicrobiia</taxon>
        <taxon>Verrucomicrobiales</taxon>
        <taxon>Verrucomicrobiaceae</taxon>
        <taxon>Haloferula</taxon>
    </lineage>
</organism>
<feature type="transmembrane region" description="Helical" evidence="1">
    <location>
        <begin position="211"/>
        <end position="232"/>
    </location>
</feature>
<keyword evidence="1" id="KW-0472">Membrane</keyword>
<evidence type="ECO:0000313" key="4">
    <source>
        <dbReference type="Proteomes" id="UP000658278"/>
    </source>
</evidence>
<feature type="transmembrane region" description="Helical" evidence="1">
    <location>
        <begin position="108"/>
        <end position="128"/>
    </location>
</feature>
<evidence type="ECO:0000313" key="3">
    <source>
        <dbReference type="EMBL" id="MBK1828361.1"/>
    </source>
</evidence>
<dbReference type="EMBL" id="JAENII010000013">
    <property type="protein sequence ID" value="MBK1828361.1"/>
    <property type="molecule type" value="Genomic_DNA"/>
</dbReference>
<keyword evidence="1" id="KW-0812">Transmembrane</keyword>
<dbReference type="RefSeq" id="WP_200281660.1">
    <property type="nucleotide sequence ID" value="NZ_JAENII010000013.1"/>
</dbReference>
<accession>A0A934VGS7</accession>
<proteinExistence type="predicted"/>
<name>A0A934VGS7_9BACT</name>
<keyword evidence="1" id="KW-1133">Transmembrane helix</keyword>
<feature type="transmembrane region" description="Helical" evidence="1">
    <location>
        <begin position="171"/>
        <end position="191"/>
    </location>
</feature>
<evidence type="ECO:0000259" key="2">
    <source>
        <dbReference type="Pfam" id="PF14237"/>
    </source>
</evidence>
<dbReference type="InterPro" id="IPR025640">
    <property type="entry name" value="GYF_2"/>
</dbReference>
<keyword evidence="4" id="KW-1185">Reference proteome</keyword>
<protein>
    <submittedName>
        <fullName evidence="3">DUF4339 domain-containing protein</fullName>
    </submittedName>
</protein>